<accession>A0ACC0FY97</accession>
<keyword evidence="2" id="KW-1185">Reference proteome</keyword>
<organism evidence="1 2">
    <name type="scientific">Camellia lanceoleosa</name>
    <dbReference type="NCBI Taxonomy" id="1840588"/>
    <lineage>
        <taxon>Eukaryota</taxon>
        <taxon>Viridiplantae</taxon>
        <taxon>Streptophyta</taxon>
        <taxon>Embryophyta</taxon>
        <taxon>Tracheophyta</taxon>
        <taxon>Spermatophyta</taxon>
        <taxon>Magnoliopsida</taxon>
        <taxon>eudicotyledons</taxon>
        <taxon>Gunneridae</taxon>
        <taxon>Pentapetalae</taxon>
        <taxon>asterids</taxon>
        <taxon>Ericales</taxon>
        <taxon>Theaceae</taxon>
        <taxon>Camellia</taxon>
    </lineage>
</organism>
<dbReference type="Proteomes" id="UP001060215">
    <property type="component" value="Chromosome 12"/>
</dbReference>
<sequence length="541" mass="59644">MTVGSATGNHGTSMEEQDALDRSKKKVKTTESMENPEAVPTETDVVRTVEEIVDQNGTIGETGKDKSMHRSFKQALLRSRFNETETERSFDCEAAYLSSDEEMENEKDTEEAMVGEGNTLHPAEEDSTALWVRFPNLPIEYYDEKVLYQISKVLGTPLKIDINTAMTARGKYARVCVEMDLRKPLISHLTIGRYHYVVEYEHLHTLCFSCGRVGHRKDKCPEYPVMSSEKMKPNVTVNTPGLDSGPGSSRPTDNKNKEVCTEEEKSGYGPWTIAPSRRKFQQHKHKSKAQQYKGNRFEVLNSTTVHGESSGAQEHYTDLDLGHNIATNSISYGPKQGPLPTTVQSSPGMDVDQTQLVQNMGPVLGPASGMEIGHGPNETGEKQQNMQSTIHNESLTISPDGTIIQTNPNSLTQITSSPAVHTASGSAISAGDTPPVHRSKARGGKALSHSEAQEVKGHGRNRREHRDDRASRESVPDAAVYGARERSLSPYRNRMVGRRSEATDSTMVGDRFAQCETHGVSETSVHYGDRSEESEKHLGAA</sequence>
<evidence type="ECO:0000313" key="1">
    <source>
        <dbReference type="EMBL" id="KAI7993248.1"/>
    </source>
</evidence>
<name>A0ACC0FY97_9ERIC</name>
<protein>
    <submittedName>
        <fullName evidence="1">Uncharacterized protein</fullName>
    </submittedName>
</protein>
<proteinExistence type="predicted"/>
<evidence type="ECO:0000313" key="2">
    <source>
        <dbReference type="Proteomes" id="UP001060215"/>
    </source>
</evidence>
<comment type="caution">
    <text evidence="1">The sequence shown here is derived from an EMBL/GenBank/DDBJ whole genome shotgun (WGS) entry which is preliminary data.</text>
</comment>
<dbReference type="EMBL" id="CM045769">
    <property type="protein sequence ID" value="KAI7993248.1"/>
    <property type="molecule type" value="Genomic_DNA"/>
</dbReference>
<reference evidence="1 2" key="1">
    <citation type="journal article" date="2022" name="Plant J.">
        <title>Chromosome-level genome of Camellia lanceoleosa provides a valuable resource for understanding genome evolution and self-incompatibility.</title>
        <authorList>
            <person name="Gong W."/>
            <person name="Xiao S."/>
            <person name="Wang L."/>
            <person name="Liao Z."/>
            <person name="Chang Y."/>
            <person name="Mo W."/>
            <person name="Hu G."/>
            <person name="Li W."/>
            <person name="Zhao G."/>
            <person name="Zhu H."/>
            <person name="Hu X."/>
            <person name="Ji K."/>
            <person name="Xiang X."/>
            <person name="Song Q."/>
            <person name="Yuan D."/>
            <person name="Jin S."/>
            <person name="Zhang L."/>
        </authorList>
    </citation>
    <scope>NUCLEOTIDE SEQUENCE [LARGE SCALE GENOMIC DNA]</scope>
    <source>
        <strain evidence="1">SQ_2022a</strain>
    </source>
</reference>
<gene>
    <name evidence="1" type="ORF">LOK49_LG11G01583</name>
</gene>